<protein>
    <submittedName>
        <fullName evidence="1">Uncharacterized protein</fullName>
    </submittedName>
</protein>
<dbReference type="InterPro" id="IPR029063">
    <property type="entry name" value="SAM-dependent_MTases_sf"/>
</dbReference>
<name>A0A5S9M504_BACIA</name>
<proteinExistence type="predicted"/>
<dbReference type="AlphaFoldDB" id="A0A5S9M504"/>
<sequence>MPEGELWVVIQKKQGGPSAIEKLEQLFEEVEVVLKKKGLLYHQS</sequence>
<reference evidence="1 2" key="1">
    <citation type="submission" date="2019-12" db="EMBL/GenBank/DDBJ databases">
        <title>Full genome sequence of a Bacillus safensis strain isolated from commercially available natto in Indonesia.</title>
        <authorList>
            <person name="Yoshida M."/>
            <person name="Uomi M."/>
            <person name="Waturangi D."/>
            <person name="Ekaputri J.J."/>
            <person name="Setiamarga D.H.E."/>
        </authorList>
    </citation>
    <scope>NUCLEOTIDE SEQUENCE [LARGE SCALE GENOMIC DNA]</scope>
    <source>
        <strain evidence="1 2">IDN1</strain>
    </source>
</reference>
<dbReference type="Proteomes" id="UP000464658">
    <property type="component" value="Chromosome"/>
</dbReference>
<evidence type="ECO:0000313" key="1">
    <source>
        <dbReference type="EMBL" id="BBP86586.1"/>
    </source>
</evidence>
<evidence type="ECO:0000313" key="2">
    <source>
        <dbReference type="Proteomes" id="UP000464658"/>
    </source>
</evidence>
<gene>
    <name evidence="1" type="ORF">BsIDN1_02040</name>
</gene>
<dbReference type="Gene3D" id="3.40.50.150">
    <property type="entry name" value="Vaccinia Virus protein VP39"/>
    <property type="match status" value="1"/>
</dbReference>
<organism evidence="1 2">
    <name type="scientific">Bacillus safensis</name>
    <dbReference type="NCBI Taxonomy" id="561879"/>
    <lineage>
        <taxon>Bacteria</taxon>
        <taxon>Bacillati</taxon>
        <taxon>Bacillota</taxon>
        <taxon>Bacilli</taxon>
        <taxon>Bacillales</taxon>
        <taxon>Bacillaceae</taxon>
        <taxon>Bacillus</taxon>
    </lineage>
</organism>
<dbReference type="EMBL" id="AP021906">
    <property type="protein sequence ID" value="BBP86586.1"/>
    <property type="molecule type" value="Genomic_DNA"/>
</dbReference>
<accession>A0A5S9M504</accession>